<evidence type="ECO:0000313" key="2">
    <source>
        <dbReference type="EMBL" id="DAF56946.1"/>
    </source>
</evidence>
<name>A0A8S5T2E3_9CAUD</name>
<keyword evidence="1" id="KW-1133">Transmembrane helix</keyword>
<keyword evidence="1" id="KW-0812">Transmembrane</keyword>
<organism evidence="2">
    <name type="scientific">Siphoviridae sp. ctiJm4</name>
    <dbReference type="NCBI Taxonomy" id="2827916"/>
    <lineage>
        <taxon>Viruses</taxon>
        <taxon>Duplodnaviria</taxon>
        <taxon>Heunggongvirae</taxon>
        <taxon>Uroviricota</taxon>
        <taxon>Caudoviricetes</taxon>
    </lineage>
</organism>
<dbReference type="EMBL" id="BK032724">
    <property type="protein sequence ID" value="DAF56946.1"/>
    <property type="molecule type" value="Genomic_DNA"/>
</dbReference>
<feature type="transmembrane region" description="Helical" evidence="1">
    <location>
        <begin position="6"/>
        <end position="22"/>
    </location>
</feature>
<protein>
    <submittedName>
        <fullName evidence="2">Uncharacterized protein</fullName>
    </submittedName>
</protein>
<sequence length="91" mass="10974">MIIFKIYLIGFFLLQIFCYLLAKKEKEQLKTKADPILEEIRAVYPIVKIKTNLFYFNGLYLTPDLIIFKNQKIKHFKNKNFILNFLRIAKK</sequence>
<accession>A0A8S5T2E3</accession>
<reference evidence="2" key="1">
    <citation type="journal article" date="2021" name="Proc. Natl. Acad. Sci. U.S.A.">
        <title>A Catalog of Tens of Thousands of Viruses from Human Metagenomes Reveals Hidden Associations with Chronic Diseases.</title>
        <authorList>
            <person name="Tisza M.J."/>
            <person name="Buck C.B."/>
        </authorList>
    </citation>
    <scope>NUCLEOTIDE SEQUENCE</scope>
    <source>
        <strain evidence="2">CtiJm4</strain>
    </source>
</reference>
<evidence type="ECO:0000256" key="1">
    <source>
        <dbReference type="SAM" id="Phobius"/>
    </source>
</evidence>
<keyword evidence="1" id="KW-0472">Membrane</keyword>
<proteinExistence type="predicted"/>